<proteinExistence type="predicted"/>
<evidence type="ECO:0000313" key="2">
    <source>
        <dbReference type="EMBL" id="GAA5141045.1"/>
    </source>
</evidence>
<keyword evidence="3" id="KW-1185">Reference proteome</keyword>
<comment type="caution">
    <text evidence="2">The sequence shown here is derived from an EMBL/GenBank/DDBJ whole genome shotgun (WGS) entry which is preliminary data.</text>
</comment>
<name>A0ABP9PBP3_9BACT</name>
<gene>
    <name evidence="2" type="ORF">GCM10023213_24600</name>
</gene>
<evidence type="ECO:0000259" key="1">
    <source>
        <dbReference type="Pfam" id="PF09369"/>
    </source>
</evidence>
<reference evidence="3" key="1">
    <citation type="journal article" date="2019" name="Int. J. Syst. Evol. Microbiol.">
        <title>The Global Catalogue of Microorganisms (GCM) 10K type strain sequencing project: providing services to taxonomists for standard genome sequencing and annotation.</title>
        <authorList>
            <consortium name="The Broad Institute Genomics Platform"/>
            <consortium name="The Broad Institute Genome Sequencing Center for Infectious Disease"/>
            <person name="Wu L."/>
            <person name="Ma J."/>
        </authorList>
    </citation>
    <scope>NUCLEOTIDE SEQUENCE [LARGE SCALE GENOMIC DNA]</scope>
    <source>
        <strain evidence="3">JCM 18053</strain>
    </source>
</reference>
<dbReference type="RefSeq" id="WP_345736666.1">
    <property type="nucleotide sequence ID" value="NZ_BAABIA010000004.1"/>
</dbReference>
<dbReference type="Pfam" id="PF09369">
    <property type="entry name" value="MZB"/>
    <property type="match status" value="1"/>
</dbReference>
<protein>
    <submittedName>
        <fullName evidence="2">DUF1998 domain-containing protein</fullName>
    </submittedName>
</protein>
<sequence length="619" mass="69059">MSIQQLRSSQLITTFGTGAMVDLPDAAVIISGPDHWTYREDQIADHLIREPRLSKRVAEYLNQAFGHTLSDVELRRPPRMRESFQYTGATPLVTGWKFPEWYVVQKIEDRQGAKGRRLVGKHLLERNGDYRDQQGKSHKVVPIRFVRACESGHVDDIDWLAFVHHKTSRNCPKAMQGLYLVERGNSGALSDIVISCECGESRTLAAAQKDQHSLGSCTGRRPWLGPLSREQCGRVSRLLVRSASNAYFPQLYSVISIPERSSALATVLRKFEADLQIVTSVEILAMARLMNGALNASLGGRSNQEVFEALELLRSNASQQDMSAKTLEFAAITGPVEPMENDQHDGDFLIRHLPPELWQDDALLAECLQQVVLVDRLREVVAQVGFTRFESAGKRLDGELDMDLNITPAPLAKDKINIIPAFENRGEGFFLHFSPERINAWMARKPVQERAEILRAGYALHAEAKQRDPNQFHGVAYYFLHTFSHLILQRISLECGYPASSIKERIYCNQALGHYGILLYTGTSDAEGTLGGLVEAAKCIRGIFRSTLESAAICSADPVCSNAKPQPNNPNHLLLGSACHCCTHLPETCCEQMNQYLDRALVIPTLEDLGCEFFSSQAL</sequence>
<dbReference type="EMBL" id="BAABIA010000004">
    <property type="protein sequence ID" value="GAA5141045.1"/>
    <property type="molecule type" value="Genomic_DNA"/>
</dbReference>
<dbReference type="NCBIfam" id="NF038324">
    <property type="entry name" value="DrmB_fam"/>
    <property type="match status" value="1"/>
</dbReference>
<organism evidence="2 3">
    <name type="scientific">Prosthecobacter algae</name>
    <dbReference type="NCBI Taxonomy" id="1144682"/>
    <lineage>
        <taxon>Bacteria</taxon>
        <taxon>Pseudomonadati</taxon>
        <taxon>Verrucomicrobiota</taxon>
        <taxon>Verrucomicrobiia</taxon>
        <taxon>Verrucomicrobiales</taxon>
        <taxon>Verrucomicrobiaceae</taxon>
        <taxon>Prosthecobacter</taxon>
    </lineage>
</organism>
<dbReference type="Proteomes" id="UP001499852">
    <property type="component" value="Unassembled WGS sequence"/>
</dbReference>
<evidence type="ECO:0000313" key="3">
    <source>
        <dbReference type="Proteomes" id="UP001499852"/>
    </source>
</evidence>
<feature type="domain" description="MrfA-like Zn-binding" evidence="1">
    <location>
        <begin position="483"/>
        <end position="583"/>
    </location>
</feature>
<dbReference type="InterPro" id="IPR018973">
    <property type="entry name" value="MZB"/>
</dbReference>
<dbReference type="InterPro" id="IPR047721">
    <property type="entry name" value="DrmB"/>
</dbReference>
<accession>A0ABP9PBP3</accession>